<dbReference type="EMBL" id="JABEZW010000012">
    <property type="protein sequence ID" value="MBA0781370.1"/>
    <property type="molecule type" value="Genomic_DNA"/>
</dbReference>
<proteinExistence type="predicted"/>
<comment type="caution">
    <text evidence="1">The sequence shown here is derived from an EMBL/GenBank/DDBJ whole genome shotgun (WGS) entry which is preliminary data.</text>
</comment>
<gene>
    <name evidence="1" type="ORF">Gotri_002301</name>
</gene>
<reference evidence="1 2" key="1">
    <citation type="journal article" date="2019" name="Genome Biol. Evol.">
        <title>Insights into the evolution of the New World diploid cottons (Gossypium, subgenus Houzingenia) based on genome sequencing.</title>
        <authorList>
            <person name="Grover C.E."/>
            <person name="Arick M.A. 2nd"/>
            <person name="Thrash A."/>
            <person name="Conover J.L."/>
            <person name="Sanders W.S."/>
            <person name="Peterson D.G."/>
            <person name="Frelichowski J.E."/>
            <person name="Scheffler J.A."/>
            <person name="Scheffler B.E."/>
            <person name="Wendel J.F."/>
        </authorList>
    </citation>
    <scope>NUCLEOTIDE SEQUENCE [LARGE SCALE GENOMIC DNA]</scope>
    <source>
        <strain evidence="1">8</strain>
        <tissue evidence="1">Leaf</tissue>
    </source>
</reference>
<dbReference type="Proteomes" id="UP000593568">
    <property type="component" value="Unassembled WGS sequence"/>
</dbReference>
<dbReference type="AlphaFoldDB" id="A0A7J9F7T6"/>
<organism evidence="1 2">
    <name type="scientific">Gossypium trilobum</name>
    <dbReference type="NCBI Taxonomy" id="34281"/>
    <lineage>
        <taxon>Eukaryota</taxon>
        <taxon>Viridiplantae</taxon>
        <taxon>Streptophyta</taxon>
        <taxon>Embryophyta</taxon>
        <taxon>Tracheophyta</taxon>
        <taxon>Spermatophyta</taxon>
        <taxon>Magnoliopsida</taxon>
        <taxon>eudicotyledons</taxon>
        <taxon>Gunneridae</taxon>
        <taxon>Pentapetalae</taxon>
        <taxon>rosids</taxon>
        <taxon>malvids</taxon>
        <taxon>Malvales</taxon>
        <taxon>Malvaceae</taxon>
        <taxon>Malvoideae</taxon>
        <taxon>Gossypium</taxon>
    </lineage>
</organism>
<keyword evidence="2" id="KW-1185">Reference proteome</keyword>
<accession>A0A7J9F7T6</accession>
<name>A0A7J9F7T6_9ROSI</name>
<evidence type="ECO:0000313" key="2">
    <source>
        <dbReference type="Proteomes" id="UP000593568"/>
    </source>
</evidence>
<protein>
    <submittedName>
        <fullName evidence="1">Uncharacterized protein</fullName>
    </submittedName>
</protein>
<sequence>MIKWSPWNHYSRALRTRIAHQIPREGLFCA</sequence>
<evidence type="ECO:0000313" key="1">
    <source>
        <dbReference type="EMBL" id="MBA0781370.1"/>
    </source>
</evidence>
<feature type="non-terminal residue" evidence="1">
    <location>
        <position position="30"/>
    </location>
</feature>